<dbReference type="AlphaFoldDB" id="A0A068VFU4"/>
<dbReference type="PhylomeDB" id="A0A068VFU4"/>
<accession>A0A068VFU4</accession>
<dbReference type="Gramene" id="CDP18563">
    <property type="protein sequence ID" value="CDP18563"/>
    <property type="gene ID" value="GSCOC_T00004225001"/>
</dbReference>
<evidence type="ECO:0000313" key="2">
    <source>
        <dbReference type="Proteomes" id="UP000295252"/>
    </source>
</evidence>
<dbReference type="EMBL" id="HG739339">
    <property type="protein sequence ID" value="CDP18563.1"/>
    <property type="molecule type" value="Genomic_DNA"/>
</dbReference>
<evidence type="ECO:0000313" key="1">
    <source>
        <dbReference type="EMBL" id="CDP18563.1"/>
    </source>
</evidence>
<organism evidence="1 2">
    <name type="scientific">Coffea canephora</name>
    <name type="common">Robusta coffee</name>
    <dbReference type="NCBI Taxonomy" id="49390"/>
    <lineage>
        <taxon>Eukaryota</taxon>
        <taxon>Viridiplantae</taxon>
        <taxon>Streptophyta</taxon>
        <taxon>Embryophyta</taxon>
        <taxon>Tracheophyta</taxon>
        <taxon>Spermatophyta</taxon>
        <taxon>Magnoliopsida</taxon>
        <taxon>eudicotyledons</taxon>
        <taxon>Gunneridae</taxon>
        <taxon>Pentapetalae</taxon>
        <taxon>asterids</taxon>
        <taxon>lamiids</taxon>
        <taxon>Gentianales</taxon>
        <taxon>Rubiaceae</taxon>
        <taxon>Ixoroideae</taxon>
        <taxon>Gardenieae complex</taxon>
        <taxon>Bertiereae - Coffeeae clade</taxon>
        <taxon>Coffeeae</taxon>
        <taxon>Coffea</taxon>
    </lineage>
</organism>
<proteinExistence type="predicted"/>
<sequence length="99" mass="11162">MHHKNYLPFLKSRPLLFTAFKRLKIHWQTEPFITGSISNSGEDSLSEPISTALPHSGSDISSPFLQQHLQQGRKLLKYFQSDPGPLSLAKLIPSPHLKT</sequence>
<name>A0A068VFU4_COFCA</name>
<dbReference type="Proteomes" id="UP000295252">
    <property type="component" value="Chromosome III"/>
</dbReference>
<keyword evidence="2" id="KW-1185">Reference proteome</keyword>
<reference evidence="2" key="1">
    <citation type="journal article" date="2014" name="Science">
        <title>The coffee genome provides insight into the convergent evolution of caffeine biosynthesis.</title>
        <authorList>
            <person name="Denoeud F."/>
            <person name="Carretero-Paulet L."/>
            <person name="Dereeper A."/>
            <person name="Droc G."/>
            <person name="Guyot R."/>
            <person name="Pietrella M."/>
            <person name="Zheng C."/>
            <person name="Alberti A."/>
            <person name="Anthony F."/>
            <person name="Aprea G."/>
            <person name="Aury J.M."/>
            <person name="Bento P."/>
            <person name="Bernard M."/>
            <person name="Bocs S."/>
            <person name="Campa C."/>
            <person name="Cenci A."/>
            <person name="Combes M.C."/>
            <person name="Crouzillat D."/>
            <person name="Da Silva C."/>
            <person name="Daddiego L."/>
            <person name="De Bellis F."/>
            <person name="Dussert S."/>
            <person name="Garsmeur O."/>
            <person name="Gayraud T."/>
            <person name="Guignon V."/>
            <person name="Jahn K."/>
            <person name="Jamilloux V."/>
            <person name="Joet T."/>
            <person name="Labadie K."/>
            <person name="Lan T."/>
            <person name="Leclercq J."/>
            <person name="Lepelley M."/>
            <person name="Leroy T."/>
            <person name="Li L.T."/>
            <person name="Librado P."/>
            <person name="Lopez L."/>
            <person name="Munoz A."/>
            <person name="Noel B."/>
            <person name="Pallavicini A."/>
            <person name="Perrotta G."/>
            <person name="Poncet V."/>
            <person name="Pot D."/>
            <person name="Priyono X."/>
            <person name="Rigoreau M."/>
            <person name="Rouard M."/>
            <person name="Rozas J."/>
            <person name="Tranchant-Dubreuil C."/>
            <person name="VanBuren R."/>
            <person name="Zhang Q."/>
            <person name="Andrade A.C."/>
            <person name="Argout X."/>
            <person name="Bertrand B."/>
            <person name="de Kochko A."/>
            <person name="Graziosi G."/>
            <person name="Henry R.J."/>
            <person name="Jayarama X."/>
            <person name="Ming R."/>
            <person name="Nagai C."/>
            <person name="Rounsley S."/>
            <person name="Sankoff D."/>
            <person name="Giuliano G."/>
            <person name="Albert V.A."/>
            <person name="Wincker P."/>
            <person name="Lashermes P."/>
        </authorList>
    </citation>
    <scope>NUCLEOTIDE SEQUENCE [LARGE SCALE GENOMIC DNA]</scope>
    <source>
        <strain evidence="2">cv. DH200-94</strain>
    </source>
</reference>
<dbReference type="InParanoid" id="A0A068VFU4"/>
<protein>
    <submittedName>
        <fullName evidence="1">Uncharacterized protein</fullName>
    </submittedName>
</protein>
<gene>
    <name evidence="1" type="ORF">GSCOC_T00004225001</name>
</gene>